<feature type="compositionally biased region" description="Basic and acidic residues" evidence="1">
    <location>
        <begin position="428"/>
        <end position="440"/>
    </location>
</feature>
<comment type="caution">
    <text evidence="3">The sequence shown here is derived from an EMBL/GenBank/DDBJ whole genome shotgun (WGS) entry which is preliminary data.</text>
</comment>
<protein>
    <submittedName>
        <fullName evidence="3">Uncharacterized protein</fullName>
    </submittedName>
</protein>
<organism evidence="3 4">
    <name type="scientific">Allostreptomyces psammosilenae</name>
    <dbReference type="NCBI Taxonomy" id="1892865"/>
    <lineage>
        <taxon>Bacteria</taxon>
        <taxon>Bacillati</taxon>
        <taxon>Actinomycetota</taxon>
        <taxon>Actinomycetes</taxon>
        <taxon>Kitasatosporales</taxon>
        <taxon>Streptomycetaceae</taxon>
        <taxon>Allostreptomyces</taxon>
    </lineage>
</organism>
<proteinExistence type="predicted"/>
<feature type="region of interest" description="Disordered" evidence="1">
    <location>
        <begin position="428"/>
        <end position="454"/>
    </location>
</feature>
<evidence type="ECO:0000313" key="4">
    <source>
        <dbReference type="Proteomes" id="UP000567795"/>
    </source>
</evidence>
<keyword evidence="2" id="KW-1133">Transmembrane helix</keyword>
<accession>A0A852ZQ59</accession>
<evidence type="ECO:0000313" key="3">
    <source>
        <dbReference type="EMBL" id="NYI03400.1"/>
    </source>
</evidence>
<dbReference type="Proteomes" id="UP000567795">
    <property type="component" value="Unassembled WGS sequence"/>
</dbReference>
<evidence type="ECO:0000256" key="1">
    <source>
        <dbReference type="SAM" id="MobiDB-lite"/>
    </source>
</evidence>
<keyword evidence="2" id="KW-0812">Transmembrane</keyword>
<dbReference type="AlphaFoldDB" id="A0A852ZQ59"/>
<keyword evidence="2" id="KW-0472">Membrane</keyword>
<keyword evidence="4" id="KW-1185">Reference proteome</keyword>
<dbReference type="RefSeq" id="WP_179812456.1">
    <property type="nucleotide sequence ID" value="NZ_JACBZD010000001.1"/>
</dbReference>
<evidence type="ECO:0000256" key="2">
    <source>
        <dbReference type="SAM" id="Phobius"/>
    </source>
</evidence>
<name>A0A852ZQ59_9ACTN</name>
<sequence>MTAMPGPEMPVMAGDGLKVASSPTRSDVTRRLCAAAYLQVPRGGGKAEDGGIPYAEWVVRHVVRGTKRPAPSLGFDLSLVVEHCLAALRVDRFRAWGLGLAFLVGLVVDWRSTLVWTGIALVLSSVAPALVLPVLLVAGVVMEIYGERIEAAANSEVFSAFRPELGPLLVLVLCCWLAHWGWRCALVHARASVGDQWSGPHPPRYLRLPGAQRRAEIERYQQAAVICYASGRQERFVGYGRPWRRSQVGVVLEGRDGGPVTGKLDGAALVAHVEQRLAELGRADAVAHPLQDFTVRSVIGVSAGTYKANGGILGDPEAGLLVAPTRAVAARHSTGQSERHYLSASVVSWSGQLVASVVVQLALEGKLLRVVQWPHVLGPLRGAVAGASPGGAANARAFRQELRPAFMDVWRMFRAWQPQVLPRPIGRGERKTVAEEEAHAAEQPPASLRERFSSADVTDLHQSEDLRRHIQSVQRWVFRAVDEYLIAQGVDTGTYRAQVTQVVNSFVVSSNVEDDPAS</sequence>
<feature type="transmembrane region" description="Helical" evidence="2">
    <location>
        <begin position="119"/>
        <end position="145"/>
    </location>
</feature>
<feature type="transmembrane region" description="Helical" evidence="2">
    <location>
        <begin position="165"/>
        <end position="182"/>
    </location>
</feature>
<feature type="transmembrane region" description="Helical" evidence="2">
    <location>
        <begin position="95"/>
        <end position="113"/>
    </location>
</feature>
<reference evidence="3 4" key="1">
    <citation type="submission" date="2020-07" db="EMBL/GenBank/DDBJ databases">
        <title>Sequencing the genomes of 1000 actinobacteria strains.</title>
        <authorList>
            <person name="Klenk H.-P."/>
        </authorList>
    </citation>
    <scope>NUCLEOTIDE SEQUENCE [LARGE SCALE GENOMIC DNA]</scope>
    <source>
        <strain evidence="3 4">DSM 42178</strain>
    </source>
</reference>
<gene>
    <name evidence="3" type="ORF">FHU37_000343</name>
</gene>
<dbReference type="EMBL" id="JACBZD010000001">
    <property type="protein sequence ID" value="NYI03400.1"/>
    <property type="molecule type" value="Genomic_DNA"/>
</dbReference>